<organism evidence="1 2">
    <name type="scientific">Stylosanthes scabra</name>
    <dbReference type="NCBI Taxonomy" id="79078"/>
    <lineage>
        <taxon>Eukaryota</taxon>
        <taxon>Viridiplantae</taxon>
        <taxon>Streptophyta</taxon>
        <taxon>Embryophyta</taxon>
        <taxon>Tracheophyta</taxon>
        <taxon>Spermatophyta</taxon>
        <taxon>Magnoliopsida</taxon>
        <taxon>eudicotyledons</taxon>
        <taxon>Gunneridae</taxon>
        <taxon>Pentapetalae</taxon>
        <taxon>rosids</taxon>
        <taxon>fabids</taxon>
        <taxon>Fabales</taxon>
        <taxon>Fabaceae</taxon>
        <taxon>Papilionoideae</taxon>
        <taxon>50 kb inversion clade</taxon>
        <taxon>dalbergioids sensu lato</taxon>
        <taxon>Dalbergieae</taxon>
        <taxon>Pterocarpus clade</taxon>
        <taxon>Stylosanthes</taxon>
    </lineage>
</organism>
<gene>
    <name evidence="1" type="ORF">PIB30_078451</name>
</gene>
<accession>A0ABU6RQP3</accession>
<reference evidence="1 2" key="1">
    <citation type="journal article" date="2023" name="Plants (Basel)">
        <title>Bridging the Gap: Combining Genomics and Transcriptomics Approaches to Understand Stylosanthes scabra, an Orphan Legume from the Brazilian Caatinga.</title>
        <authorList>
            <person name="Ferreira-Neto J.R.C."/>
            <person name="da Silva M.D."/>
            <person name="Binneck E."/>
            <person name="de Melo N.F."/>
            <person name="da Silva R.H."/>
            <person name="de Melo A.L.T.M."/>
            <person name="Pandolfi V."/>
            <person name="Bustamante F.O."/>
            <person name="Brasileiro-Vidal A.C."/>
            <person name="Benko-Iseppon A.M."/>
        </authorList>
    </citation>
    <scope>NUCLEOTIDE SEQUENCE [LARGE SCALE GENOMIC DNA]</scope>
    <source>
        <tissue evidence="1">Leaves</tissue>
    </source>
</reference>
<dbReference type="Proteomes" id="UP001341840">
    <property type="component" value="Unassembled WGS sequence"/>
</dbReference>
<dbReference type="EMBL" id="JASCZI010031292">
    <property type="protein sequence ID" value="MED6126441.1"/>
    <property type="molecule type" value="Genomic_DNA"/>
</dbReference>
<comment type="caution">
    <text evidence="1">The sequence shown here is derived from an EMBL/GenBank/DDBJ whole genome shotgun (WGS) entry which is preliminary data.</text>
</comment>
<name>A0ABU6RQP3_9FABA</name>
<sequence>MGCFGVAATFARKESCLGFIPSSRRVQEDNRHESLKYDVARDEGLKNDTCLVIQIPADSKRREIGGGQWRNNGSANEKSWWGKKVWSLLMLLMLINYDELKIGGGCVGKDRYHGEVGGAKSILVKKGSVTTNKLTMIKW</sequence>
<keyword evidence="2" id="KW-1185">Reference proteome</keyword>
<proteinExistence type="predicted"/>
<evidence type="ECO:0000313" key="2">
    <source>
        <dbReference type="Proteomes" id="UP001341840"/>
    </source>
</evidence>
<protein>
    <submittedName>
        <fullName evidence="1">Uncharacterized protein</fullName>
    </submittedName>
</protein>
<evidence type="ECO:0000313" key="1">
    <source>
        <dbReference type="EMBL" id="MED6126441.1"/>
    </source>
</evidence>